<dbReference type="AlphaFoldDB" id="A0A8K0GFM9"/>
<feature type="chain" id="PRO_5035421075" description="Glucose-methanol-choline oxidoreductase N-terminal domain-containing protein" evidence="3">
    <location>
        <begin position="20"/>
        <end position="622"/>
    </location>
</feature>
<dbReference type="InterPro" id="IPR012132">
    <property type="entry name" value="GMC_OxRdtase"/>
</dbReference>
<dbReference type="PROSITE" id="PS00623">
    <property type="entry name" value="GMC_OXRED_1"/>
    <property type="match status" value="1"/>
</dbReference>
<name>A0A8K0GFM9_IGNLU</name>
<evidence type="ECO:0000256" key="1">
    <source>
        <dbReference type="ARBA" id="ARBA00010790"/>
    </source>
</evidence>
<proteinExistence type="inferred from homology"/>
<feature type="domain" description="Glucose-methanol-choline oxidoreductase N-terminal" evidence="5">
    <location>
        <begin position="320"/>
        <end position="334"/>
    </location>
</feature>
<keyword evidence="3" id="KW-0732">Signal</keyword>
<dbReference type="InterPro" id="IPR007867">
    <property type="entry name" value="GMC_OxRtase_C"/>
</dbReference>
<sequence length="622" mass="69652">MILKIIILCSLNLITLKQAHEIFEDSIDYYQDLLQQFLKNASQWEQPTDSRRFFKLINEQQEAIHHGHYDFIIVGAGAAGSVLTNRLTESGKFKVLVLEAGGQENDFTDVPGFAPYLVRSDFNWGYKTIPQKNSCLGFRNKQCNYPRGKAIGGSTVINFLMYLRGNKLDFDKWGSNSPGWDYESILPYFKKSENSTIDYEDPGYHGHHGPVSVETARYHPDITNTFLKAAAQRGSTILDYNGKDQIGYSRTQMMTKRGKRSSAGKAFVTPIVHRENLELLDYSLGIKILINNKKAYGVEFIRNGKKYKATTSKEVIISGGTINSPQILMLSGIGPKEHLEELGIPVVQDLPVGENLQDHQVYPALLFSTNISIENESPIQENIKQYLKGYGPLTVASAITGIGLDNPNVKTKNSLVEYAFFSGRIEDAVPFLLDFMQMTEENWQAISEPLAGKYVWGMFSNLLHPKSKGTITLKTKDPLDYPLMDSNHYSDPDGDDMREMLTLIKDVLDISNTPAFQAIDSKYVSNPLPACTNCRHLSDDYWRCALRQLTFSLLHAVATCRMGPKSDKTAVVDKELKVYGINGLRVADASVIPFPLSANPTAAVYMVAEITSDLIRKEYGDL</sequence>
<dbReference type="GO" id="GO:0016614">
    <property type="term" value="F:oxidoreductase activity, acting on CH-OH group of donors"/>
    <property type="evidence" value="ECO:0007669"/>
    <property type="project" value="InterPro"/>
</dbReference>
<dbReference type="InterPro" id="IPR000172">
    <property type="entry name" value="GMC_OxRdtase_N"/>
</dbReference>
<dbReference type="PIRSF" id="PIRSF000137">
    <property type="entry name" value="Alcohol_oxidase"/>
    <property type="match status" value="1"/>
</dbReference>
<organism evidence="6 7">
    <name type="scientific">Ignelater luminosus</name>
    <name type="common">Cucubano</name>
    <name type="synonym">Pyrophorus luminosus</name>
    <dbReference type="NCBI Taxonomy" id="2038154"/>
    <lineage>
        <taxon>Eukaryota</taxon>
        <taxon>Metazoa</taxon>
        <taxon>Ecdysozoa</taxon>
        <taxon>Arthropoda</taxon>
        <taxon>Hexapoda</taxon>
        <taxon>Insecta</taxon>
        <taxon>Pterygota</taxon>
        <taxon>Neoptera</taxon>
        <taxon>Endopterygota</taxon>
        <taxon>Coleoptera</taxon>
        <taxon>Polyphaga</taxon>
        <taxon>Elateriformia</taxon>
        <taxon>Elateroidea</taxon>
        <taxon>Elateridae</taxon>
        <taxon>Agrypninae</taxon>
        <taxon>Pyrophorini</taxon>
        <taxon>Ignelater</taxon>
    </lineage>
</organism>
<evidence type="ECO:0000259" key="5">
    <source>
        <dbReference type="PROSITE" id="PS00624"/>
    </source>
</evidence>
<protein>
    <recommendedName>
        <fullName evidence="4 5">Glucose-methanol-choline oxidoreductase N-terminal domain-containing protein</fullName>
    </recommendedName>
</protein>
<evidence type="ECO:0000256" key="3">
    <source>
        <dbReference type="SAM" id="SignalP"/>
    </source>
</evidence>
<dbReference type="PANTHER" id="PTHR11552">
    <property type="entry name" value="GLUCOSE-METHANOL-CHOLINE GMC OXIDOREDUCTASE"/>
    <property type="match status" value="1"/>
</dbReference>
<dbReference type="Pfam" id="PF05199">
    <property type="entry name" value="GMC_oxred_C"/>
    <property type="match status" value="1"/>
</dbReference>
<dbReference type="SUPFAM" id="SSF51905">
    <property type="entry name" value="FAD/NAD(P)-binding domain"/>
    <property type="match status" value="1"/>
</dbReference>
<dbReference type="EMBL" id="VTPC01002456">
    <property type="protein sequence ID" value="KAF2900012.1"/>
    <property type="molecule type" value="Genomic_DNA"/>
</dbReference>
<comment type="caution">
    <text evidence="6">The sequence shown here is derived from an EMBL/GenBank/DDBJ whole genome shotgun (WGS) entry which is preliminary data.</text>
</comment>
<dbReference type="Gene3D" id="3.30.560.10">
    <property type="entry name" value="Glucose Oxidase, domain 3"/>
    <property type="match status" value="1"/>
</dbReference>
<keyword evidence="7" id="KW-1185">Reference proteome</keyword>
<evidence type="ECO:0000313" key="6">
    <source>
        <dbReference type="EMBL" id="KAF2900012.1"/>
    </source>
</evidence>
<evidence type="ECO:0000256" key="2">
    <source>
        <dbReference type="RuleBase" id="RU003968"/>
    </source>
</evidence>
<dbReference type="SUPFAM" id="SSF54373">
    <property type="entry name" value="FAD-linked reductases, C-terminal domain"/>
    <property type="match status" value="1"/>
</dbReference>
<feature type="domain" description="Glucose-methanol-choline oxidoreductase N-terminal" evidence="4">
    <location>
        <begin position="148"/>
        <end position="171"/>
    </location>
</feature>
<keyword evidence="2" id="KW-0274">FAD</keyword>
<dbReference type="InterPro" id="IPR036188">
    <property type="entry name" value="FAD/NAD-bd_sf"/>
</dbReference>
<dbReference type="Proteomes" id="UP000801492">
    <property type="component" value="Unassembled WGS sequence"/>
</dbReference>
<evidence type="ECO:0000313" key="7">
    <source>
        <dbReference type="Proteomes" id="UP000801492"/>
    </source>
</evidence>
<keyword evidence="2" id="KW-0285">Flavoprotein</keyword>
<dbReference type="PANTHER" id="PTHR11552:SF158">
    <property type="entry name" value="GH23626P-RELATED"/>
    <property type="match status" value="1"/>
</dbReference>
<dbReference type="OrthoDB" id="269227at2759"/>
<dbReference type="Gene3D" id="3.50.50.60">
    <property type="entry name" value="FAD/NAD(P)-binding domain"/>
    <property type="match status" value="1"/>
</dbReference>
<accession>A0A8K0GFM9</accession>
<evidence type="ECO:0000259" key="4">
    <source>
        <dbReference type="PROSITE" id="PS00623"/>
    </source>
</evidence>
<dbReference type="PROSITE" id="PS00624">
    <property type="entry name" value="GMC_OXRED_2"/>
    <property type="match status" value="1"/>
</dbReference>
<dbReference type="Pfam" id="PF00732">
    <property type="entry name" value="GMC_oxred_N"/>
    <property type="match status" value="1"/>
</dbReference>
<reference evidence="6" key="1">
    <citation type="submission" date="2019-08" db="EMBL/GenBank/DDBJ databases">
        <title>The genome of the North American firefly Photinus pyralis.</title>
        <authorList>
            <consortium name="Photinus pyralis genome working group"/>
            <person name="Fallon T.R."/>
            <person name="Sander Lower S.E."/>
            <person name="Weng J.-K."/>
        </authorList>
    </citation>
    <scope>NUCLEOTIDE SEQUENCE</scope>
    <source>
        <strain evidence="6">TRF0915ILg1</strain>
        <tissue evidence="6">Whole body</tissue>
    </source>
</reference>
<feature type="signal peptide" evidence="3">
    <location>
        <begin position="1"/>
        <end position="19"/>
    </location>
</feature>
<comment type="similarity">
    <text evidence="1 2">Belongs to the GMC oxidoreductase family.</text>
</comment>
<dbReference type="GO" id="GO:0050660">
    <property type="term" value="F:flavin adenine dinucleotide binding"/>
    <property type="evidence" value="ECO:0007669"/>
    <property type="project" value="InterPro"/>
</dbReference>
<gene>
    <name evidence="6" type="ORF">ILUMI_06176</name>
</gene>